<feature type="region of interest" description="Disordered" evidence="2">
    <location>
        <begin position="210"/>
        <end position="229"/>
    </location>
</feature>
<feature type="region of interest" description="Disordered" evidence="2">
    <location>
        <begin position="409"/>
        <end position="442"/>
    </location>
</feature>
<feature type="region of interest" description="Disordered" evidence="2">
    <location>
        <begin position="1439"/>
        <end position="1460"/>
    </location>
</feature>
<feature type="region of interest" description="Disordered" evidence="2">
    <location>
        <begin position="661"/>
        <end position="680"/>
    </location>
</feature>
<feature type="compositionally biased region" description="Low complexity" evidence="2">
    <location>
        <begin position="155"/>
        <end position="165"/>
    </location>
</feature>
<feature type="region of interest" description="Disordered" evidence="2">
    <location>
        <begin position="1269"/>
        <end position="1302"/>
    </location>
</feature>
<organism evidence="3 4">
    <name type="scientific">Cronartium quercuum f. sp. fusiforme G11</name>
    <dbReference type="NCBI Taxonomy" id="708437"/>
    <lineage>
        <taxon>Eukaryota</taxon>
        <taxon>Fungi</taxon>
        <taxon>Dikarya</taxon>
        <taxon>Basidiomycota</taxon>
        <taxon>Pucciniomycotina</taxon>
        <taxon>Pucciniomycetes</taxon>
        <taxon>Pucciniales</taxon>
        <taxon>Coleosporiaceae</taxon>
        <taxon>Cronartium</taxon>
    </lineage>
</organism>
<feature type="region of interest" description="Disordered" evidence="2">
    <location>
        <begin position="1152"/>
        <end position="1181"/>
    </location>
</feature>
<feature type="coiled-coil region" evidence="1">
    <location>
        <begin position="825"/>
        <end position="877"/>
    </location>
</feature>
<protein>
    <submittedName>
        <fullName evidence="3">Uncharacterized protein</fullName>
    </submittedName>
</protein>
<dbReference type="OrthoDB" id="2507127at2759"/>
<dbReference type="InterPro" id="IPR011990">
    <property type="entry name" value="TPR-like_helical_dom_sf"/>
</dbReference>
<feature type="compositionally biased region" description="Polar residues" evidence="2">
    <location>
        <begin position="212"/>
        <end position="224"/>
    </location>
</feature>
<keyword evidence="1" id="KW-0175">Coiled coil</keyword>
<dbReference type="Gene3D" id="1.25.40.10">
    <property type="entry name" value="Tetratricopeptide repeat domain"/>
    <property type="match status" value="1"/>
</dbReference>
<name>A0A9P6TF51_9BASI</name>
<evidence type="ECO:0000256" key="1">
    <source>
        <dbReference type="SAM" id="Coils"/>
    </source>
</evidence>
<feature type="compositionally biased region" description="Low complexity" evidence="2">
    <location>
        <begin position="1409"/>
        <end position="1420"/>
    </location>
</feature>
<reference evidence="3" key="1">
    <citation type="submission" date="2013-11" db="EMBL/GenBank/DDBJ databases">
        <title>Genome sequence of the fusiform rust pathogen reveals effectors for host alternation and coevolution with pine.</title>
        <authorList>
            <consortium name="DOE Joint Genome Institute"/>
            <person name="Smith K."/>
            <person name="Pendleton A."/>
            <person name="Kubisiak T."/>
            <person name="Anderson C."/>
            <person name="Salamov A."/>
            <person name="Aerts A."/>
            <person name="Riley R."/>
            <person name="Clum A."/>
            <person name="Lindquist E."/>
            <person name="Ence D."/>
            <person name="Campbell M."/>
            <person name="Kronenberg Z."/>
            <person name="Feau N."/>
            <person name="Dhillon B."/>
            <person name="Hamelin R."/>
            <person name="Burleigh J."/>
            <person name="Smith J."/>
            <person name="Yandell M."/>
            <person name="Nelson C."/>
            <person name="Grigoriev I."/>
            <person name="Davis J."/>
        </authorList>
    </citation>
    <scope>NUCLEOTIDE SEQUENCE</scope>
    <source>
        <strain evidence="3">G11</strain>
    </source>
</reference>
<proteinExistence type="predicted"/>
<keyword evidence="4" id="KW-1185">Reference proteome</keyword>
<feature type="compositionally biased region" description="Polar residues" evidence="2">
    <location>
        <begin position="614"/>
        <end position="626"/>
    </location>
</feature>
<evidence type="ECO:0000313" key="4">
    <source>
        <dbReference type="Proteomes" id="UP000886653"/>
    </source>
</evidence>
<feature type="region of interest" description="Disordered" evidence="2">
    <location>
        <begin position="614"/>
        <end position="656"/>
    </location>
</feature>
<evidence type="ECO:0000256" key="2">
    <source>
        <dbReference type="SAM" id="MobiDB-lite"/>
    </source>
</evidence>
<feature type="region of interest" description="Disordered" evidence="2">
    <location>
        <begin position="1548"/>
        <end position="1573"/>
    </location>
</feature>
<comment type="caution">
    <text evidence="3">The sequence shown here is derived from an EMBL/GenBank/DDBJ whole genome shotgun (WGS) entry which is preliminary data.</text>
</comment>
<feature type="region of interest" description="Disordered" evidence="2">
    <location>
        <begin position="74"/>
        <end position="96"/>
    </location>
</feature>
<dbReference type="Proteomes" id="UP000886653">
    <property type="component" value="Unassembled WGS sequence"/>
</dbReference>
<feature type="region of interest" description="Disordered" evidence="2">
    <location>
        <begin position="1383"/>
        <end position="1426"/>
    </location>
</feature>
<feature type="compositionally biased region" description="Polar residues" evidence="2">
    <location>
        <begin position="1550"/>
        <end position="1573"/>
    </location>
</feature>
<feature type="compositionally biased region" description="Low complexity" evidence="2">
    <location>
        <begin position="663"/>
        <end position="674"/>
    </location>
</feature>
<feature type="compositionally biased region" description="Basic and acidic residues" evidence="2">
    <location>
        <begin position="145"/>
        <end position="154"/>
    </location>
</feature>
<dbReference type="EMBL" id="MU167226">
    <property type="protein sequence ID" value="KAG0149559.1"/>
    <property type="molecule type" value="Genomic_DNA"/>
</dbReference>
<sequence>MISNHHHHHHPYDSSRMEAQLSQLHQEQYKNNMIEPPTSEFRVSSCPFDLSDPNPLNVHQDQIINRLDSEIHHSQNSNRELMSDDENENDEINSHDHQHSSFINSRLIEINHSLLLLPYQESELSETGSVRINDEIKLDKSKMNSNELDHKPSIESELQSQSTISSSKLPINHSIIGRVMDKQQKNNKNNSIINKAPLSSTSRIKNIKPQESLCSSTNEPPTSSELERGFTPTDQDGIITSPSIITCPQTIQSLAGAPLPAIYDLLLQQSTRTSTPSNLIDLQRSGNRNIPPPIIKSRLSDENLIALLGSSHKKRSKLLETERWARETASNSTKSHHSPINPTSLEQAGVVFEFNSLTSPSPPPPPPSEAVFHSAPNSCLVNGPTLIEQGKLMTSEAASINEWLSETNTTQIGNGAPSRHPTIVSSTSTSTSSPHLHPPEIGSGTFIGLEKNQLGSPLQLNSEKDLDDQQLIKARINLQEALSTTPQARNNLFNSITPIPEDVQQIQDLTCSEDSGLSPIKEERTAELAAERSHHHWRNHNYNHGLELVHEENDDYKRSEEEGVFNQPYRRDEYVVPPKSKAEILLEQIESMGDTGEFSDGTVTKNLEQQHNNTQEEITNELTIDRTTSTSSTSNNDNKIHRDIIKSPPPLIRPSEHHQLLKNNSSINPPISIPTHARKPLPMDMLNRNEILEWKLKTGIDDRFALSLKGYNHNINDNNNKRVIGLGGEDRKGLKDRWGNNWGLESHLLSPLSERTERSLTTVASCLSLSTKPSLHSLRSIESNHKRIVGINQRMNEIGIKNNLMMIKSNSSVVNNNNNNNNPIMESLEEKIKRKELKRLKREKRKLNEKIRNENLIEKLERRRKEKEKKEKFLEQKQIILQQLQIDSDNPKLVRDLGILYLSCNAGIAGVKLAIRHLETSLQMNSNDPLAWSSLGKAWAELYKISESDDNKGFKTEETEEERSQQNHNATIGLRKAILNSRTIKEAIKYKIEWAHYLEKFGKWKESLGVLSEVISNEGKKNFIGWSALGFIGLRIGLGFEPLNELGTDDLLQGFQINLIEIPILKELNHPPELNFDDRLKLLEQVGQAFQRSIELINEHLNQQQQTFSTTKDEEIEIDEKKLQAYRTHYYYQLQRLDQVLDQLRVRKSDDYRQVSLPPQELKRPSCPGPSLRHSRSQPELITSDIRNKMEFSPPKVVNLHKASPVGLSGSETAKDSTTSSSIEARLLTARSPELIGIDDSNLDEESDLVQVAQRLILTQEESKEVRLDLISDQGNSQKRGSDLNDLEGIEENSKSCDGSFLVKSPEVSDHLNNHTSISVRNLEPIPYSDSDHILQYDDLDTTNDFSDDQDFRSSRYAQENHARDHGVPPDIQSVVSIVRPSEKQELIGEEGAKEPQENYHPSQLGTRSSSNENYNPNPSRVKEFEDGSCAESLASYHSFKPSSNRGLTPGSIPTSRSVSLDKVNKKTLTPDLNRSMSLLQASSPIPNPILKSESLTLSPLNQTWQTSPPVSLSSHQPAHSVNSHCHPPLEQEQDHVTRTLTPVSHLDIDTQNDQIRDQPLSSSGSVVRPTSPNVFKNIHSITPNTGSAIHHHHHLSDTLPDHHRHSDMLPNHHHFSDALPDHHHSDHLPDHYRERMLAFLELDQTYHSRTQQLRRRLLEVEEEYEKRRKEIILELGINEYIEMNHERAMNQVPNLMTTTPTTTKIEKNSESERFIPLSHRSRSRSTCSQLIGTNCTPMMRMSTGGVNNKSSLLETPCRSIGIKEEEEGNGQAEIALQGIAAILKLANTTTTNTIPN</sequence>
<feature type="compositionally biased region" description="Polar residues" evidence="2">
    <location>
        <begin position="1506"/>
        <end position="1524"/>
    </location>
</feature>
<gene>
    <name evidence="3" type="ORF">CROQUDRAFT_713847</name>
</gene>
<evidence type="ECO:0000313" key="3">
    <source>
        <dbReference type="EMBL" id="KAG0149559.1"/>
    </source>
</evidence>
<feature type="compositionally biased region" description="Basic and acidic residues" evidence="2">
    <location>
        <begin position="1383"/>
        <end position="1398"/>
    </location>
</feature>
<feature type="region of interest" description="Disordered" evidence="2">
    <location>
        <begin position="145"/>
        <end position="165"/>
    </location>
</feature>
<feature type="region of interest" description="Disordered" evidence="2">
    <location>
        <begin position="1506"/>
        <end position="1529"/>
    </location>
</feature>
<feature type="compositionally biased region" description="Polar residues" evidence="2">
    <location>
        <begin position="1441"/>
        <end position="1459"/>
    </location>
</feature>
<accession>A0A9P6TF51</accession>